<dbReference type="InterPro" id="IPR043504">
    <property type="entry name" value="Peptidase_S1_PA_chymotrypsin"/>
</dbReference>
<keyword evidence="7" id="KW-1015">Disulfide bond</keyword>
<dbReference type="PROSITE" id="PS50240">
    <property type="entry name" value="TRYPSIN_DOM"/>
    <property type="match status" value="2"/>
</dbReference>
<dbReference type="Gene3D" id="2.40.10.10">
    <property type="entry name" value="Trypsin-like serine proteases"/>
    <property type="match status" value="3"/>
</dbReference>
<dbReference type="PANTHER" id="PTHR24252">
    <property type="entry name" value="ACROSIN-RELATED"/>
    <property type="match status" value="1"/>
</dbReference>
<comment type="similarity">
    <text evidence="8">Belongs to the peptidase S1 family. CLIP subfamily.</text>
</comment>
<dbReference type="Pfam" id="PF12032">
    <property type="entry name" value="CLIP"/>
    <property type="match status" value="3"/>
</dbReference>
<keyword evidence="4 9" id="KW-0720">Serine protease</keyword>
<evidence type="ECO:0000259" key="12">
    <source>
        <dbReference type="PROSITE" id="PS50240"/>
    </source>
</evidence>
<feature type="domain" description="Clip" evidence="13">
    <location>
        <begin position="562"/>
        <end position="619"/>
    </location>
</feature>
<keyword evidence="2 11" id="KW-0732">Signal</keyword>
<keyword evidence="1 9" id="KW-0645">Protease</keyword>
<feature type="domain" description="Peptidase S1" evidence="12">
    <location>
        <begin position="255"/>
        <end position="500"/>
    </location>
</feature>
<dbReference type="SMART" id="SM00680">
    <property type="entry name" value="CLIP"/>
    <property type="match status" value="3"/>
</dbReference>
<evidence type="ECO:0000256" key="9">
    <source>
        <dbReference type="RuleBase" id="RU363034"/>
    </source>
</evidence>
<dbReference type="PROSITE" id="PS51888">
    <property type="entry name" value="CLIP"/>
    <property type="match status" value="2"/>
</dbReference>
<evidence type="ECO:0000256" key="6">
    <source>
        <dbReference type="ARBA" id="ARBA00023145"/>
    </source>
</evidence>
<evidence type="ECO:0000256" key="4">
    <source>
        <dbReference type="ARBA" id="ARBA00022825"/>
    </source>
</evidence>
<feature type="domain" description="Clip" evidence="13">
    <location>
        <begin position="676"/>
        <end position="729"/>
    </location>
</feature>
<gene>
    <name evidence="15" type="primary">LOC101892880</name>
</gene>
<evidence type="ECO:0000313" key="14">
    <source>
        <dbReference type="Proteomes" id="UP001652621"/>
    </source>
</evidence>
<dbReference type="SMART" id="SM00020">
    <property type="entry name" value="Tryp_SPc"/>
    <property type="match status" value="2"/>
</dbReference>
<evidence type="ECO:0000256" key="7">
    <source>
        <dbReference type="ARBA" id="ARBA00023157"/>
    </source>
</evidence>
<dbReference type="Pfam" id="PF00089">
    <property type="entry name" value="Trypsin"/>
    <property type="match status" value="2"/>
</dbReference>
<dbReference type="Gene3D" id="3.30.1640.30">
    <property type="match status" value="3"/>
</dbReference>
<feature type="region of interest" description="Disordered" evidence="10">
    <location>
        <begin position="630"/>
        <end position="669"/>
    </location>
</feature>
<evidence type="ECO:0000313" key="15">
    <source>
        <dbReference type="RefSeq" id="XP_058987621.1"/>
    </source>
</evidence>
<dbReference type="Proteomes" id="UP001652621">
    <property type="component" value="Unplaced"/>
</dbReference>
<dbReference type="PRINTS" id="PR00722">
    <property type="entry name" value="CHYMOTRYPSIN"/>
</dbReference>
<feature type="chain" id="PRO_5046254535" evidence="11">
    <location>
        <begin position="32"/>
        <end position="1021"/>
    </location>
</feature>
<evidence type="ECO:0000256" key="2">
    <source>
        <dbReference type="ARBA" id="ARBA00022729"/>
    </source>
</evidence>
<dbReference type="SUPFAM" id="SSF50494">
    <property type="entry name" value="Trypsin-like serine proteases"/>
    <property type="match status" value="2"/>
</dbReference>
<dbReference type="InterPro" id="IPR038565">
    <property type="entry name" value="CLIP_sf"/>
</dbReference>
<evidence type="ECO:0000256" key="8">
    <source>
        <dbReference type="ARBA" id="ARBA00024195"/>
    </source>
</evidence>
<evidence type="ECO:0000256" key="10">
    <source>
        <dbReference type="SAM" id="MobiDB-lite"/>
    </source>
</evidence>
<keyword evidence="5" id="KW-0106">Calcium</keyword>
<accession>A0ABM3VPA4</accession>
<dbReference type="GeneID" id="101892880"/>
<evidence type="ECO:0000256" key="5">
    <source>
        <dbReference type="ARBA" id="ARBA00022837"/>
    </source>
</evidence>
<reference evidence="15" key="1">
    <citation type="submission" date="2025-08" db="UniProtKB">
        <authorList>
            <consortium name="RefSeq"/>
        </authorList>
    </citation>
    <scope>IDENTIFICATION</scope>
    <source>
        <strain evidence="15">Aabys</strain>
        <tissue evidence="15">Whole body</tissue>
    </source>
</reference>
<dbReference type="CDD" id="cd00190">
    <property type="entry name" value="Tryp_SPc"/>
    <property type="match status" value="2"/>
</dbReference>
<keyword evidence="3 9" id="KW-0378">Hydrolase</keyword>
<protein>
    <submittedName>
        <fullName evidence="15">Uncharacterized protein LOC101892880</fullName>
    </submittedName>
</protein>
<evidence type="ECO:0000259" key="13">
    <source>
        <dbReference type="PROSITE" id="PS51888"/>
    </source>
</evidence>
<feature type="compositionally biased region" description="Low complexity" evidence="10">
    <location>
        <begin position="642"/>
        <end position="659"/>
    </location>
</feature>
<feature type="domain" description="Peptidase S1" evidence="12">
    <location>
        <begin position="775"/>
        <end position="1019"/>
    </location>
</feature>
<dbReference type="InterPro" id="IPR001254">
    <property type="entry name" value="Trypsin_dom"/>
</dbReference>
<dbReference type="InterPro" id="IPR001314">
    <property type="entry name" value="Peptidase_S1A"/>
</dbReference>
<proteinExistence type="inferred from homology"/>
<dbReference type="PROSITE" id="PS00135">
    <property type="entry name" value="TRYPSIN_SER"/>
    <property type="match status" value="2"/>
</dbReference>
<organism evidence="14 15">
    <name type="scientific">Musca domestica</name>
    <name type="common">House fly</name>
    <dbReference type="NCBI Taxonomy" id="7370"/>
    <lineage>
        <taxon>Eukaryota</taxon>
        <taxon>Metazoa</taxon>
        <taxon>Ecdysozoa</taxon>
        <taxon>Arthropoda</taxon>
        <taxon>Hexapoda</taxon>
        <taxon>Insecta</taxon>
        <taxon>Pterygota</taxon>
        <taxon>Neoptera</taxon>
        <taxon>Endopterygota</taxon>
        <taxon>Diptera</taxon>
        <taxon>Brachycera</taxon>
        <taxon>Muscomorpha</taxon>
        <taxon>Muscoidea</taxon>
        <taxon>Muscidae</taxon>
        <taxon>Musca</taxon>
    </lineage>
</organism>
<keyword evidence="14" id="KW-1185">Reference proteome</keyword>
<evidence type="ECO:0000256" key="3">
    <source>
        <dbReference type="ARBA" id="ARBA00022801"/>
    </source>
</evidence>
<dbReference type="InterPro" id="IPR009003">
    <property type="entry name" value="Peptidase_S1_PA"/>
</dbReference>
<dbReference type="PROSITE" id="PS00134">
    <property type="entry name" value="TRYPSIN_HIS"/>
    <property type="match status" value="1"/>
</dbReference>
<evidence type="ECO:0000256" key="1">
    <source>
        <dbReference type="ARBA" id="ARBA00022670"/>
    </source>
</evidence>
<dbReference type="PANTHER" id="PTHR24252:SF7">
    <property type="entry name" value="HYALIN"/>
    <property type="match status" value="1"/>
</dbReference>
<dbReference type="InterPro" id="IPR022700">
    <property type="entry name" value="CLIP"/>
</dbReference>
<dbReference type="InterPro" id="IPR018114">
    <property type="entry name" value="TRYPSIN_HIS"/>
</dbReference>
<evidence type="ECO:0000256" key="11">
    <source>
        <dbReference type="SAM" id="SignalP"/>
    </source>
</evidence>
<sequence length="1021" mass="111686">MHKLQKVVVDRISKFLIILLLVVCKVKNVKSQDCVDSRLRAGKCVTLAKCPDMVQEYYDEVRKTSYATDFQTFMSNSICGFNGMHFMICCGTPRTTPTPVKSPIMMLFGTTSTTTPPANVFLFAPLANYNSNIQTSTTATPPMVYPGTSNTNPFVFQTPGQNSVNTMPPAAPTPPSTVYQPMPPANNGGTNVYQPIPQPVGPIILTTSTTAAPGQNVYQPIPQPGGAIVLTTTQAPPTQAAVETCGISRGNTNRVVGGTEAKRGAYPWMAALGYRDELSPGTMKYLCGGSLVSSKYVLTSAHCINTNLILVRLGAHDLSNPAEANAVDYSIKRTKVHEEFDLRTIANDIALIEVAPNVVMTNYIAPICLPESSAFLTQDFVGMNPFVAGWGANKHQGITSNVLMDVQVPIVSRQSCEQSYRTIFNFVQFSDKVICAGNSHVDACQGDSGGPLMMPQLVGSSYRYFLLGTVSYGYECARTGFPGVYTRVAVYMPWIKQSMKRLNDLRKKKKELKIINCEMFLKNCIPWFIACFLCCCCCLDTCWGHRGFIGGANPSNGYGGNFCQTPLGDMGSCVSLKYCPEVLTLFQRLDTNSAKQYSSELQRRCGNRMTYDQYPILCCKHVVMTPINGSPSDTQMRDGRVTTTTTTTTSTTTTEASTSKVDTETANRNSNSPNVLCLTTASTSGLCKPLRECPRLLQQLQRDPNNEEIKANLRTSHDRCGNESTMVCCPTDNDSEATTTNSKNLNRRQMANSNSHSLPSEADGCGLVNQTAPKIVGGDESQIGAWPWMALIGYDPYSTRPFKCGGTLISNRHVITAAHCIRHDLSFVRLGEFDLSTDTETTYLDVKVVKHSKHPQFGKNRRSDLAILLLETVVQFSDLIAPICMPNSVQLRSKSYVNSMPFVAGWGNTEQSGTSSQVLKEAQLPVLENDVCRQIYKRLAPSVPDEDYGNAIICAGYTVGGTDTCQGDSGGPLMIPELYKGVTRYYLIGVVSYGHGCGKVPGIYISTQHWMDWIVEQIETM</sequence>
<dbReference type="InterPro" id="IPR033116">
    <property type="entry name" value="TRYPSIN_SER"/>
</dbReference>
<feature type="signal peptide" evidence="11">
    <location>
        <begin position="1"/>
        <end position="31"/>
    </location>
</feature>
<dbReference type="RefSeq" id="XP_058987621.1">
    <property type="nucleotide sequence ID" value="XM_059131638.1"/>
</dbReference>
<name>A0ABM3VPA4_MUSDO</name>
<keyword evidence="6" id="KW-0865">Zymogen</keyword>